<dbReference type="AlphaFoldDB" id="A0A2A9E533"/>
<proteinExistence type="predicted"/>
<dbReference type="EMBL" id="PDJG01000001">
    <property type="protein sequence ID" value="PFG33964.1"/>
    <property type="molecule type" value="Genomic_DNA"/>
</dbReference>
<evidence type="ECO:0000256" key="1">
    <source>
        <dbReference type="SAM" id="MobiDB-lite"/>
    </source>
</evidence>
<feature type="region of interest" description="Disordered" evidence="1">
    <location>
        <begin position="143"/>
        <end position="167"/>
    </location>
</feature>
<dbReference type="RefSeq" id="WP_098455080.1">
    <property type="nucleotide sequence ID" value="NZ_PDJG01000001.1"/>
</dbReference>
<sequence>MKRIALTSALALTVVLASCASPETDAPAAAPTQDATPAAARADSLTGSLNAELGIIAGPDETDEHGTYSGAVLSPDSPLLAVDLTKASGSSLTAEDLRGAVDFTTTFIIENGFDGPMLYDSSDTAREAWTETVLPSYTENARAPITDETRSGTDSSANTSSDGWMDEEPGFAPAPYDGVRLSVRQLDLETVMDGGSDGDVVVEYRYEIVQSLISEGEEILRVVWGDQSYTVVQEDGWKIDNWSADRTSQLMDPDVYDAYATDGTVPEGSDLEARTASLDAFSRVALTGFDLSQRSNMIAD</sequence>
<accession>A0A2A9E533</accession>
<evidence type="ECO:0000256" key="2">
    <source>
        <dbReference type="SAM" id="SignalP"/>
    </source>
</evidence>
<keyword evidence="4" id="KW-1185">Reference proteome</keyword>
<feature type="signal peptide" evidence="2">
    <location>
        <begin position="1"/>
        <end position="20"/>
    </location>
</feature>
<feature type="compositionally biased region" description="Polar residues" evidence="1">
    <location>
        <begin position="152"/>
        <end position="162"/>
    </location>
</feature>
<reference evidence="3 4" key="1">
    <citation type="submission" date="2017-10" db="EMBL/GenBank/DDBJ databases">
        <title>Sequencing the genomes of 1000 actinobacteria strains.</title>
        <authorList>
            <person name="Klenk H.-P."/>
        </authorList>
    </citation>
    <scope>NUCLEOTIDE SEQUENCE [LARGE SCALE GENOMIC DNA]</scope>
    <source>
        <strain evidence="3 4">DSM 18966</strain>
    </source>
</reference>
<dbReference type="Proteomes" id="UP000225548">
    <property type="component" value="Unassembled WGS sequence"/>
</dbReference>
<feature type="chain" id="PRO_5039726819" evidence="2">
    <location>
        <begin position="21"/>
        <end position="300"/>
    </location>
</feature>
<dbReference type="PROSITE" id="PS51257">
    <property type="entry name" value="PROKAR_LIPOPROTEIN"/>
    <property type="match status" value="1"/>
</dbReference>
<protein>
    <submittedName>
        <fullName evidence="3">Uncharacterized protein</fullName>
    </submittedName>
</protein>
<gene>
    <name evidence="3" type="ORF">ATL42_1863</name>
</gene>
<evidence type="ECO:0000313" key="4">
    <source>
        <dbReference type="Proteomes" id="UP000225548"/>
    </source>
</evidence>
<keyword evidence="2" id="KW-0732">Signal</keyword>
<comment type="caution">
    <text evidence="3">The sequence shown here is derived from an EMBL/GenBank/DDBJ whole genome shotgun (WGS) entry which is preliminary data.</text>
</comment>
<evidence type="ECO:0000313" key="3">
    <source>
        <dbReference type="EMBL" id="PFG33964.1"/>
    </source>
</evidence>
<name>A0A2A9E533_9MICO</name>
<organism evidence="3 4">
    <name type="scientific">Sanguibacter antarcticus</name>
    <dbReference type="NCBI Taxonomy" id="372484"/>
    <lineage>
        <taxon>Bacteria</taxon>
        <taxon>Bacillati</taxon>
        <taxon>Actinomycetota</taxon>
        <taxon>Actinomycetes</taxon>
        <taxon>Micrococcales</taxon>
        <taxon>Sanguibacteraceae</taxon>
        <taxon>Sanguibacter</taxon>
    </lineage>
</organism>